<evidence type="ECO:0000313" key="2">
    <source>
        <dbReference type="EMBL" id="UPM42595.1"/>
    </source>
</evidence>
<proteinExistence type="predicted"/>
<evidence type="ECO:0008006" key="4">
    <source>
        <dbReference type="Google" id="ProtNLM"/>
    </source>
</evidence>
<name>A0A8U0A0H2_9EURY</name>
<dbReference type="AlphaFoldDB" id="A0A8U0A0H2"/>
<evidence type="ECO:0000313" key="3">
    <source>
        <dbReference type="Proteomes" id="UP000831768"/>
    </source>
</evidence>
<evidence type="ECO:0000256" key="1">
    <source>
        <dbReference type="SAM" id="MobiDB-lite"/>
    </source>
</evidence>
<dbReference type="KEGG" id="haad:MW046_11605"/>
<keyword evidence="3" id="KW-1185">Reference proteome</keyword>
<gene>
    <name evidence="2" type="ORF">MW046_11605</name>
</gene>
<accession>A0A8U0A0H2</accession>
<dbReference type="EMBL" id="CP096019">
    <property type="protein sequence ID" value="UPM42595.1"/>
    <property type="molecule type" value="Genomic_DNA"/>
</dbReference>
<dbReference type="GeneID" id="71928702"/>
<feature type="region of interest" description="Disordered" evidence="1">
    <location>
        <begin position="178"/>
        <end position="198"/>
    </location>
</feature>
<protein>
    <recommendedName>
        <fullName evidence="4">Conditioned medium-induced protein 4</fullName>
    </recommendedName>
</protein>
<sequence>MNEKTAELRDIFIDVTDDDTITEKQEETRGSLTEDEREIRTKLRDAIERMNDQLAFETDLSTDTYETIVRGFYDGAGDTALADRVDRDRETVVQARHDLHLVRDRESDVAFDTDAFRRLRTEDHTDEEIADRLDVPESTVVTYRRVAEIEDKRRRVNSRYTDEFEELLTDADLREHTEDVAETGLDEATEGMETDVSM</sequence>
<reference evidence="2" key="1">
    <citation type="submission" date="2022-04" db="EMBL/GenBank/DDBJ databases">
        <title>Halocatena sp. nov., isolated from a salt lake.</title>
        <authorList>
            <person name="Cui H.-L."/>
        </authorList>
    </citation>
    <scope>NUCLEOTIDE SEQUENCE</scope>
    <source>
        <strain evidence="2">AD-1</strain>
    </source>
</reference>
<dbReference type="Proteomes" id="UP000831768">
    <property type="component" value="Chromosome"/>
</dbReference>
<dbReference type="RefSeq" id="WP_247993266.1">
    <property type="nucleotide sequence ID" value="NZ_CP096019.1"/>
</dbReference>
<feature type="compositionally biased region" description="Acidic residues" evidence="1">
    <location>
        <begin position="180"/>
        <end position="198"/>
    </location>
</feature>
<organism evidence="2 3">
    <name type="scientific">Halocatena salina</name>
    <dbReference type="NCBI Taxonomy" id="2934340"/>
    <lineage>
        <taxon>Archaea</taxon>
        <taxon>Methanobacteriati</taxon>
        <taxon>Methanobacteriota</taxon>
        <taxon>Stenosarchaea group</taxon>
        <taxon>Halobacteria</taxon>
        <taxon>Halobacteriales</taxon>
        <taxon>Natronomonadaceae</taxon>
        <taxon>Halocatena</taxon>
    </lineage>
</organism>